<dbReference type="CDD" id="cd00419">
    <property type="entry name" value="Ferrochelatase_C"/>
    <property type="match status" value="1"/>
</dbReference>
<dbReference type="RefSeq" id="WP_096601975.1">
    <property type="nucleotide sequence ID" value="NZ_OBEN01000004.1"/>
</dbReference>
<evidence type="ECO:0000256" key="5">
    <source>
        <dbReference type="ARBA" id="ARBA00023239"/>
    </source>
</evidence>
<protein>
    <recommendedName>
        <fullName evidence="8 9">Ferrochelatase</fullName>
        <ecNumber evidence="8 9">4.98.1.1</ecNumber>
    </recommendedName>
    <alternativeName>
        <fullName evidence="8">Heme synthase</fullName>
    </alternativeName>
    <alternativeName>
        <fullName evidence="8">Protoheme ferro-lyase</fullName>
    </alternativeName>
</protein>
<dbReference type="Gene3D" id="3.40.50.1400">
    <property type="match status" value="2"/>
</dbReference>
<dbReference type="CDD" id="cd03411">
    <property type="entry name" value="Ferrochelatase_N"/>
    <property type="match status" value="1"/>
</dbReference>
<dbReference type="AlphaFoldDB" id="A0A285P2R1"/>
<gene>
    <name evidence="8" type="primary">hemH</name>
    <name evidence="10" type="ORF">SAMN06265353_1004</name>
</gene>
<comment type="similarity">
    <text evidence="1 8 9">Belongs to the ferrochelatase family.</text>
</comment>
<keyword evidence="4 8" id="KW-0350">Heme biosynthesis</keyword>
<dbReference type="SUPFAM" id="SSF53800">
    <property type="entry name" value="Chelatase"/>
    <property type="match status" value="1"/>
</dbReference>
<evidence type="ECO:0000313" key="10">
    <source>
        <dbReference type="EMBL" id="SNZ14161.1"/>
    </source>
</evidence>
<comment type="catalytic activity">
    <reaction evidence="7">
        <text>Fe-coproporphyrin III + 2 H(+) = coproporphyrin III + Fe(2+)</text>
        <dbReference type="Rhea" id="RHEA:49572"/>
        <dbReference type="ChEBI" id="CHEBI:15378"/>
        <dbReference type="ChEBI" id="CHEBI:29033"/>
        <dbReference type="ChEBI" id="CHEBI:68438"/>
        <dbReference type="ChEBI" id="CHEBI:131725"/>
        <dbReference type="EC" id="4.99.1.9"/>
    </reaction>
    <physiologicalReaction direction="right-to-left" evidence="7">
        <dbReference type="Rhea" id="RHEA:49574"/>
    </physiologicalReaction>
</comment>
<dbReference type="FunFam" id="3.40.50.1400:FF:000006">
    <property type="entry name" value="Ferrochelatase"/>
    <property type="match status" value="1"/>
</dbReference>
<keyword evidence="11" id="KW-1185">Reference proteome</keyword>
<dbReference type="OrthoDB" id="9776380at2"/>
<dbReference type="GO" id="GO:0046872">
    <property type="term" value="F:metal ion binding"/>
    <property type="evidence" value="ECO:0007669"/>
    <property type="project" value="UniProtKB-KW"/>
</dbReference>
<evidence type="ECO:0000256" key="3">
    <source>
        <dbReference type="ARBA" id="ARBA00023004"/>
    </source>
</evidence>
<name>A0A285P2R1_9AQUI</name>
<evidence type="ECO:0000256" key="7">
    <source>
        <dbReference type="ARBA" id="ARBA00024536"/>
    </source>
</evidence>
<dbReference type="UniPathway" id="UPA00252">
    <property type="reaction ID" value="UER00325"/>
</dbReference>
<keyword evidence="8" id="KW-0479">Metal-binding</keyword>
<evidence type="ECO:0000256" key="8">
    <source>
        <dbReference type="HAMAP-Rule" id="MF_00323"/>
    </source>
</evidence>
<evidence type="ECO:0000256" key="1">
    <source>
        <dbReference type="ARBA" id="ARBA00007718"/>
    </source>
</evidence>
<dbReference type="GO" id="GO:0004325">
    <property type="term" value="F:ferrochelatase activity"/>
    <property type="evidence" value="ECO:0007669"/>
    <property type="project" value="UniProtKB-UniRule"/>
</dbReference>
<comment type="subcellular location">
    <subcellularLocation>
        <location evidence="8 9">Cytoplasm</location>
    </subcellularLocation>
</comment>
<feature type="binding site" evidence="8">
    <location>
        <position position="186"/>
    </location>
    <ligand>
        <name>Fe(2+)</name>
        <dbReference type="ChEBI" id="CHEBI:29033"/>
    </ligand>
</feature>
<dbReference type="EMBL" id="OBEN01000004">
    <property type="protein sequence ID" value="SNZ14161.1"/>
    <property type="molecule type" value="Genomic_DNA"/>
</dbReference>
<feature type="binding site" evidence="8">
    <location>
        <position position="265"/>
    </location>
    <ligand>
        <name>Fe(2+)</name>
        <dbReference type="ChEBI" id="CHEBI:29033"/>
    </ligand>
</feature>
<dbReference type="InterPro" id="IPR001015">
    <property type="entry name" value="Ferrochelatase"/>
</dbReference>
<keyword evidence="2 8" id="KW-0963">Cytoplasm</keyword>
<comment type="function">
    <text evidence="8 9">Catalyzes the ferrous insertion into protoporphyrin IX.</text>
</comment>
<evidence type="ECO:0000256" key="9">
    <source>
        <dbReference type="RuleBase" id="RU000607"/>
    </source>
</evidence>
<dbReference type="Pfam" id="PF00762">
    <property type="entry name" value="Ferrochelatase"/>
    <property type="match status" value="1"/>
</dbReference>
<reference evidence="11" key="1">
    <citation type="submission" date="2017-09" db="EMBL/GenBank/DDBJ databases">
        <authorList>
            <person name="Varghese N."/>
            <person name="Submissions S."/>
        </authorList>
    </citation>
    <scope>NUCLEOTIDE SEQUENCE [LARGE SCALE GENOMIC DNA]</scope>
    <source>
        <strain evidence="11">DSM 2913</strain>
    </source>
</reference>
<evidence type="ECO:0000256" key="6">
    <source>
        <dbReference type="ARBA" id="ARBA00023244"/>
    </source>
</evidence>
<dbReference type="InterPro" id="IPR033659">
    <property type="entry name" value="Ferrochelatase_N"/>
</dbReference>
<keyword evidence="5 8" id="KW-0456">Lyase</keyword>
<dbReference type="PANTHER" id="PTHR11108">
    <property type="entry name" value="FERROCHELATASE"/>
    <property type="match status" value="1"/>
</dbReference>
<sequence>MTKIGVLLLNMGGPDSLSAVEPFLYNLFSDHDIIEIPRLIQKPVAKLISKLRAKKTRHYYEVMGGKSPQKEQTERQAQALQRELGEDFKVAIAMRYWHPFTEEALEELFKEGINRIVLLPMYPQYSKTTTGSSFNEFDRVFKRFPQVPVVKVKSYHDHPLYIKAMVENIKENLPNWEDYFFLFTAHSLPVSVIKRGDPYQKQTEETVRLIVEHFPKVEYALGYQSKIGPVKWLEPPTDKLIEETIKAGYKRIAVIPVSFVCEHSETLYELDVSYKKLAENLGVESFVRIPTLKDHPLFISALKEIILSHL</sequence>
<proteinExistence type="inferred from homology"/>
<dbReference type="InterPro" id="IPR019772">
    <property type="entry name" value="Ferrochelatase_AS"/>
</dbReference>
<comment type="catalytic activity">
    <reaction evidence="8 9">
        <text>heme b + 2 H(+) = protoporphyrin IX + Fe(2+)</text>
        <dbReference type="Rhea" id="RHEA:22584"/>
        <dbReference type="ChEBI" id="CHEBI:15378"/>
        <dbReference type="ChEBI" id="CHEBI:29033"/>
        <dbReference type="ChEBI" id="CHEBI:57306"/>
        <dbReference type="ChEBI" id="CHEBI:60344"/>
        <dbReference type="EC" id="4.98.1.1"/>
    </reaction>
</comment>
<dbReference type="PROSITE" id="PS00534">
    <property type="entry name" value="FERROCHELATASE"/>
    <property type="match status" value="1"/>
</dbReference>
<evidence type="ECO:0000256" key="2">
    <source>
        <dbReference type="ARBA" id="ARBA00022490"/>
    </source>
</evidence>
<dbReference type="NCBIfam" id="TIGR00109">
    <property type="entry name" value="hemH"/>
    <property type="match status" value="1"/>
</dbReference>
<dbReference type="EC" id="4.98.1.1" evidence="8 9"/>
<dbReference type="PANTHER" id="PTHR11108:SF1">
    <property type="entry name" value="FERROCHELATASE, MITOCHONDRIAL"/>
    <property type="match status" value="1"/>
</dbReference>
<organism evidence="10 11">
    <name type="scientific">Hydrogenobacter hydrogenophilus</name>
    <dbReference type="NCBI Taxonomy" id="35835"/>
    <lineage>
        <taxon>Bacteria</taxon>
        <taxon>Pseudomonadati</taxon>
        <taxon>Aquificota</taxon>
        <taxon>Aquificia</taxon>
        <taxon>Aquificales</taxon>
        <taxon>Aquificaceae</taxon>
        <taxon>Hydrogenobacter</taxon>
    </lineage>
</organism>
<evidence type="ECO:0000256" key="4">
    <source>
        <dbReference type="ARBA" id="ARBA00023133"/>
    </source>
</evidence>
<dbReference type="GO" id="GO:0006783">
    <property type="term" value="P:heme biosynthetic process"/>
    <property type="evidence" value="ECO:0007669"/>
    <property type="project" value="UniProtKB-UniRule"/>
</dbReference>
<dbReference type="HAMAP" id="MF_00323">
    <property type="entry name" value="Ferrochelatase"/>
    <property type="match status" value="1"/>
</dbReference>
<evidence type="ECO:0000313" key="11">
    <source>
        <dbReference type="Proteomes" id="UP000218627"/>
    </source>
</evidence>
<comment type="pathway">
    <text evidence="8 9">Porphyrin-containing compound metabolism; protoheme biosynthesis; protoheme from protoporphyrin-IX: step 1/1.</text>
</comment>
<dbReference type="Proteomes" id="UP000218627">
    <property type="component" value="Unassembled WGS sequence"/>
</dbReference>
<accession>A0A285P2R1</accession>
<dbReference type="InterPro" id="IPR033644">
    <property type="entry name" value="Ferrochelatase_C"/>
</dbReference>
<dbReference type="GO" id="GO:0005737">
    <property type="term" value="C:cytoplasm"/>
    <property type="evidence" value="ECO:0007669"/>
    <property type="project" value="UniProtKB-SubCell"/>
</dbReference>
<keyword evidence="6 8" id="KW-0627">Porphyrin biosynthesis</keyword>
<keyword evidence="3 8" id="KW-0408">Iron</keyword>